<dbReference type="GO" id="GO:0016740">
    <property type="term" value="F:transferase activity"/>
    <property type="evidence" value="ECO:0007669"/>
    <property type="project" value="UniProtKB-KW"/>
</dbReference>
<comment type="caution">
    <text evidence="1">The sequence shown here is derived from an EMBL/GenBank/DDBJ whole genome shotgun (WGS) entry which is preliminary data.</text>
</comment>
<proteinExistence type="predicted"/>
<dbReference type="SUPFAM" id="SSF53756">
    <property type="entry name" value="UDP-Glycosyltransferase/glycogen phosphorylase"/>
    <property type="match status" value="1"/>
</dbReference>
<dbReference type="Proteomes" id="UP000543908">
    <property type="component" value="Unassembled WGS sequence"/>
</dbReference>
<accession>A0A7Y8UT70</accession>
<dbReference type="AlphaFoldDB" id="A0A7Y8UT70"/>
<evidence type="ECO:0000313" key="1">
    <source>
        <dbReference type="EMBL" id="NWN61266.1"/>
    </source>
</evidence>
<sequence length="550" mass="60715">MDVVDPDLQYGSPKEVRSTTLICQTDHLVRHPHGLFGFGWALDHEHAIVQARLHMHFAGGRLERVAVSLGRSREDVAAAFPANAQAANSGFMVIAGWGTEAPERCELVFEMQAGVIARHELALPAHDAVQSTEVSQSLYLAKRAWAYLRRGSIRTLVRKCLRYRGRNPTLESSNETALAARLKNRPCRLVIDHSMGGGANLFRERVVTDWRSSGDTVILLSFRVSSMQTFVEVRDRSGSYSCQLPSLVSFLELLVGTDLKQVFFNCAVSFPHPQSLRAFMLALKQRTSASLIVAIHEYFLVCPSHFLLDDNGQYCGIPSVSRCNACLSSHPDGFVSLTGERSIVRWREMWGELLYAADEIRCFSKSSCTLLERAYPGIEGRIKLFPHYVEPLREVSVPTPPRSYLTIGVIGSISHHKGAGILQDLAAAIHQVSAPVRIVVVGNVDAPCHPEVLKETGPYAQDDLPKIVEKHGISMAFLPSICPETFSFVAHEILSMKLPLICLDLGAQADLVRSLDTTGYIATRQDGPGLLEDILAFDRSLHPLSLKVIS</sequence>
<dbReference type="Pfam" id="PF13692">
    <property type="entry name" value="Glyco_trans_1_4"/>
    <property type="match status" value="1"/>
</dbReference>
<protein>
    <submittedName>
        <fullName evidence="1">Glycosyltransferase</fullName>
    </submittedName>
</protein>
<name>A0A7Y8UT70_9PSED</name>
<keyword evidence="1" id="KW-0808">Transferase</keyword>
<dbReference type="EMBL" id="JABUHS010000058">
    <property type="protein sequence ID" value="NWN61266.1"/>
    <property type="molecule type" value="Genomic_DNA"/>
</dbReference>
<gene>
    <name evidence="1" type="ORF">HT123_08835</name>
</gene>
<evidence type="ECO:0000313" key="2">
    <source>
        <dbReference type="Proteomes" id="UP000543908"/>
    </source>
</evidence>
<dbReference type="Gene3D" id="3.40.50.2000">
    <property type="entry name" value="Glycogen Phosphorylase B"/>
    <property type="match status" value="1"/>
</dbReference>
<organism evidence="1 2">
    <name type="scientific">Pseudomonas allii</name>
    <dbReference type="NCBI Taxonomy" id="2740531"/>
    <lineage>
        <taxon>Bacteria</taxon>
        <taxon>Pseudomonadati</taxon>
        <taxon>Pseudomonadota</taxon>
        <taxon>Gammaproteobacteria</taxon>
        <taxon>Pseudomonadales</taxon>
        <taxon>Pseudomonadaceae</taxon>
        <taxon>Pseudomonas</taxon>
    </lineage>
</organism>
<reference evidence="1 2" key="1">
    <citation type="submission" date="2020-05" db="EMBL/GenBank/DDBJ databases">
        <title>Onion-isolated Pseudomonas sp.</title>
        <authorList>
            <person name="Fujikawa T."/>
            <person name="Sawada H."/>
        </authorList>
    </citation>
    <scope>NUCLEOTIDE SEQUENCE [LARGE SCALE GENOMIC DNA]</scope>
    <source>
        <strain evidence="1 2">MAFF 301512</strain>
    </source>
</reference>
<dbReference type="RefSeq" id="WP_179029801.1">
    <property type="nucleotide sequence ID" value="NZ_JABUHS010000058.1"/>
</dbReference>